<dbReference type="Gene3D" id="1.10.3920.10">
    <property type="entry name" value="PA2201 C-terminal domain-like"/>
    <property type="match status" value="1"/>
</dbReference>
<dbReference type="STRING" id="123899.SAMEA3906487_02655"/>
<dbReference type="EMBL" id="LT546645">
    <property type="protein sequence ID" value="SAI71177.1"/>
    <property type="molecule type" value="Genomic_DNA"/>
</dbReference>
<dbReference type="InterPro" id="IPR015025">
    <property type="entry name" value="PoNi_C"/>
</dbReference>
<dbReference type="OrthoDB" id="9179084at2"/>
<dbReference type="SUPFAM" id="SSF140731">
    <property type="entry name" value="PA2201 C-terminal domain-like"/>
    <property type="match status" value="1"/>
</dbReference>
<evidence type="ECO:0000259" key="1">
    <source>
        <dbReference type="Pfam" id="PF08928"/>
    </source>
</evidence>
<accession>A0A157RYR3</accession>
<dbReference type="AlphaFoldDB" id="A0A157RYR3"/>
<feature type="domain" description="PoNi C-terminal" evidence="2">
    <location>
        <begin position="139"/>
        <end position="257"/>
    </location>
</feature>
<feature type="domain" description="PoNi N-terminal" evidence="1">
    <location>
        <begin position="3"/>
        <end position="130"/>
    </location>
</feature>
<evidence type="ECO:0000313" key="4">
    <source>
        <dbReference type="Proteomes" id="UP000076825"/>
    </source>
</evidence>
<dbReference type="GeneID" id="56590090"/>
<dbReference type="Pfam" id="PF08929">
    <property type="entry name" value="PoNi_C"/>
    <property type="match status" value="1"/>
</dbReference>
<evidence type="ECO:0000313" key="3">
    <source>
        <dbReference type="EMBL" id="SAI71177.1"/>
    </source>
</evidence>
<keyword evidence="4" id="KW-1185">Reference proteome</keyword>
<reference evidence="3 4" key="1">
    <citation type="submission" date="2016-04" db="EMBL/GenBank/DDBJ databases">
        <authorList>
            <consortium name="Pathogen Informatics"/>
        </authorList>
    </citation>
    <scope>NUCLEOTIDE SEQUENCE [LARGE SCALE GENOMIC DNA]</scope>
    <source>
        <strain evidence="3 4">H044680328</strain>
    </source>
</reference>
<dbReference type="InterPro" id="IPR015024">
    <property type="entry name" value="PoNi_N"/>
</dbReference>
<dbReference type="Proteomes" id="UP000076825">
    <property type="component" value="Chromosome 1"/>
</dbReference>
<proteinExistence type="predicted"/>
<name>A0A157RYR3_9BORD</name>
<dbReference type="Pfam" id="PF08928">
    <property type="entry name" value="PoNi_N"/>
    <property type="match status" value="1"/>
</dbReference>
<dbReference type="InterPro" id="IPR028983">
    <property type="entry name" value="PA2201-like_C"/>
</dbReference>
<gene>
    <name evidence="3" type="ORF">SAMEA3906487_02655</name>
</gene>
<sequence>MKRDRLGNMDYWDKWIRFGEQAIFESKQIVLTPPGDPRYRPQFIFGIVQDSYELALRRYSRGDPISELSVFDDVMEFWEESRRLEEEVWSPEQFHTHKSWTVNFDLYIVCFWLVGLALTLDVPEKQWERLLVLVGNEGEDLLLDSVIFSRKTGRKIGDNLCFPKAYRKLLDVTLAPTEQQPKVLRAYLDGWYTGLKEAGPTTSPSSHRTPYWYKFGDENFEGGAYFGRWCIEAVAVAKAFNIDDTLCLDHPHYPGDLLKDGRSPRYPDTSALVQKNWLGRFFSGKP</sequence>
<protein>
    <submittedName>
        <fullName evidence="3">Domain of uncharacterized function (DUF1911)</fullName>
    </submittedName>
</protein>
<evidence type="ECO:0000259" key="2">
    <source>
        <dbReference type="Pfam" id="PF08929"/>
    </source>
</evidence>
<organism evidence="3 4">
    <name type="scientific">Bordetella trematum</name>
    <dbReference type="NCBI Taxonomy" id="123899"/>
    <lineage>
        <taxon>Bacteria</taxon>
        <taxon>Pseudomonadati</taxon>
        <taxon>Pseudomonadota</taxon>
        <taxon>Betaproteobacteria</taxon>
        <taxon>Burkholderiales</taxon>
        <taxon>Alcaligenaceae</taxon>
        <taxon>Bordetella</taxon>
    </lineage>
</organism>
<dbReference type="RefSeq" id="WP_082832990.1">
    <property type="nucleotide sequence ID" value="NZ_CP016340.1"/>
</dbReference>
<dbReference type="PATRIC" id="fig|123899.6.peg.2643"/>
<dbReference type="KEGG" id="btrm:SAMEA390648702655"/>